<dbReference type="VEuPathDB" id="FungiDB:D8B26_008097"/>
<keyword evidence="1" id="KW-0342">GTP-binding</keyword>
<dbReference type="AlphaFoldDB" id="E9DDY9"/>
<proteinExistence type="inferred from homology"/>
<dbReference type="InterPro" id="IPR027417">
    <property type="entry name" value="P-loop_NTPase"/>
</dbReference>
<dbReference type="Pfam" id="PF00735">
    <property type="entry name" value="Septin"/>
    <property type="match status" value="1"/>
</dbReference>
<accession>E9DDY9</accession>
<dbReference type="PANTHER" id="PTHR18884">
    <property type="entry name" value="SEPTIN"/>
    <property type="match status" value="1"/>
</dbReference>
<dbReference type="OrthoDB" id="4150765at2759"/>
<protein>
    <submittedName>
        <fullName evidence="4">Uncharacterized protein</fullName>
    </submittedName>
</protein>
<dbReference type="HOGENOM" id="CLU_018628_0_1_1"/>
<evidence type="ECO:0000256" key="2">
    <source>
        <dbReference type="SAM" id="MobiDB-lite"/>
    </source>
</evidence>
<evidence type="ECO:0000256" key="1">
    <source>
        <dbReference type="RuleBase" id="RU004560"/>
    </source>
</evidence>
<feature type="compositionally biased region" description="Basic and acidic residues" evidence="2">
    <location>
        <begin position="41"/>
        <end position="58"/>
    </location>
</feature>
<comment type="similarity">
    <text evidence="1">Belongs to the TRAFAC class TrmE-Era-EngA-EngB-Septin-like GTPase superfamily. Septin GTPase family.</text>
</comment>
<dbReference type="GO" id="GO:0005525">
    <property type="term" value="F:GTP binding"/>
    <property type="evidence" value="ECO:0007669"/>
    <property type="project" value="UniProtKB-KW"/>
</dbReference>
<dbReference type="Pfam" id="PF20571">
    <property type="entry name" value="DUF6780"/>
    <property type="match status" value="1"/>
</dbReference>
<keyword evidence="3" id="KW-0812">Transmembrane</keyword>
<dbReference type="eggNOG" id="KOG2655">
    <property type="taxonomic scope" value="Eukaryota"/>
</dbReference>
<dbReference type="InterPro" id="IPR030379">
    <property type="entry name" value="G_SEPTIN_dom"/>
</dbReference>
<reference evidence="5" key="2">
    <citation type="submission" date="2010-03" db="EMBL/GenBank/DDBJ databases">
        <title>The genome sequence of Coccidioides posadasii strain Silveira.</title>
        <authorList>
            <consortium name="The Broad Institute Genome Sequencing Center for Infectious Disease"/>
            <person name="Neafsey D."/>
            <person name="Orbach M."/>
            <person name="Henn M.R."/>
            <person name="Cole G.T."/>
            <person name="Galgiani J."/>
            <person name="Gardner M.J."/>
            <person name="Kirkland T.N."/>
            <person name="Taylor J.W."/>
            <person name="Young S.K."/>
            <person name="Zeng Q."/>
            <person name="Koehrsen M."/>
            <person name="Alvarado L."/>
            <person name="Berlin A."/>
            <person name="Borenstein D."/>
            <person name="Chapman S.B."/>
            <person name="Chen Z."/>
            <person name="Engels R."/>
            <person name="Freedman E."/>
            <person name="Gellesch M."/>
            <person name="Goldberg J."/>
            <person name="Griggs A."/>
            <person name="Gujja S."/>
            <person name="Heilman E."/>
            <person name="Heiman D."/>
            <person name="Howarth C."/>
            <person name="Jen D."/>
            <person name="Larson L."/>
            <person name="Mehta T."/>
            <person name="Neiman D."/>
            <person name="Park D."/>
            <person name="Pearson M."/>
            <person name="Richards J."/>
            <person name="Roberts A."/>
            <person name="Saif S."/>
            <person name="Shea T."/>
            <person name="Shenoy N."/>
            <person name="Sisk P."/>
            <person name="Stolte C."/>
            <person name="Sykes S."/>
            <person name="Walk T."/>
            <person name="White J."/>
            <person name="Yandava C."/>
            <person name="Haas B."/>
            <person name="Nusbaum C."/>
            <person name="Birren B."/>
        </authorList>
    </citation>
    <scope>NUCLEOTIDE SEQUENCE [LARGE SCALE GENOMIC DNA]</scope>
    <source>
        <strain evidence="5">RMSCC 757 / Silveira</strain>
    </source>
</reference>
<feature type="compositionally biased region" description="Low complexity" evidence="2">
    <location>
        <begin position="132"/>
        <end position="144"/>
    </location>
</feature>
<dbReference type="EMBL" id="GL636501">
    <property type="protein sequence ID" value="EFW15343.1"/>
    <property type="molecule type" value="Genomic_DNA"/>
</dbReference>
<sequence>MRPCVTDQQTSHPRKPSISNQKVSTHFTEPHARPESFFLSRSDDMERSRSRSSDRARDSTYGVQSLEEAMELSGEESHHAASDNHGLEDSTKPISPLLHRISTVKPVAADDVVSSRPSSSAFGHNQSMENAPSLPLTPLLLGSPAVPGSLPGSPKSASTRSFRRSDEISILDEVNNHVVEYSDEENPSSSPELQDSASQLVMPSIKMPSRRPFTERGKSLGRLKVMIAGSTGSGKTCLLKSIVQACEDIVHIDPLPQNTSHTRLSNSKKQNVQHGKRIRRVRDRPSIAEIYASTKPYPTWWSDLEDSRVLRRRKSLGDVVLERNLCFVDTVNTCVDQIEQTNLEIQYMIQQFRRATTAIHSGNADLQGLLSGNGGSQVDAILYLISQDTLMSDIQSIKRLSDFSNVIPLIAKADTLSSEQIHGLKNIFLQKAREASIGTFFGDSLSRSDDVPTPRAPFSISSVTTSDDEMMDASVLMSPDYIQPLALSELGFLLDKIFDQDNFVWFRHSAAKKLIRSHNLGKFAFEQRVTTPTSAPSDFIDSRFTSPFSSISQSQVLDSPRKSRGLSEYTLARVADHTRREEHLAQIQLAKWATDLQCSLQNERMQYERLARDERAAWLTKRLDECVADGTLVPIGHVTAYEKETGVLTVHSHDGRQLRYRTGNMSASDPLGLIRWNEDMKRRGWIVLQVIGGVGFVGGLALWLARTLGLTSHDLSNWIRAY</sequence>
<dbReference type="STRING" id="443226.E9DDY9"/>
<dbReference type="Proteomes" id="UP000002497">
    <property type="component" value="Unassembled WGS sequence"/>
</dbReference>
<evidence type="ECO:0000256" key="3">
    <source>
        <dbReference type="SAM" id="Phobius"/>
    </source>
</evidence>
<dbReference type="OMA" id="KPYPPWW"/>
<feature type="region of interest" description="Disordered" evidence="2">
    <location>
        <begin position="109"/>
        <end position="164"/>
    </location>
</feature>
<evidence type="ECO:0000313" key="5">
    <source>
        <dbReference type="Proteomes" id="UP000002497"/>
    </source>
</evidence>
<organism evidence="5">
    <name type="scientific">Coccidioides posadasii (strain RMSCC 757 / Silveira)</name>
    <name type="common">Valley fever fungus</name>
    <dbReference type="NCBI Taxonomy" id="443226"/>
    <lineage>
        <taxon>Eukaryota</taxon>
        <taxon>Fungi</taxon>
        <taxon>Dikarya</taxon>
        <taxon>Ascomycota</taxon>
        <taxon>Pezizomycotina</taxon>
        <taxon>Eurotiomycetes</taxon>
        <taxon>Eurotiomycetidae</taxon>
        <taxon>Onygenales</taxon>
        <taxon>Onygenaceae</taxon>
        <taxon>Coccidioides</taxon>
    </lineage>
</organism>
<keyword evidence="3" id="KW-0472">Membrane</keyword>
<dbReference type="PROSITE" id="PS51719">
    <property type="entry name" value="G_SEPTIN"/>
    <property type="match status" value="1"/>
</dbReference>
<name>E9DDY9_COCPS</name>
<evidence type="ECO:0000313" key="4">
    <source>
        <dbReference type="EMBL" id="EFW15343.1"/>
    </source>
</evidence>
<dbReference type="SUPFAM" id="SSF52540">
    <property type="entry name" value="P-loop containing nucleoside triphosphate hydrolases"/>
    <property type="match status" value="1"/>
</dbReference>
<gene>
    <name evidence="4" type="ORF">CPSG_07780</name>
</gene>
<dbReference type="InterPro" id="IPR046707">
    <property type="entry name" value="DUF6780"/>
</dbReference>
<feature type="compositionally biased region" description="Basic and acidic residues" evidence="2">
    <location>
        <begin position="75"/>
        <end position="91"/>
    </location>
</feature>
<feature type="compositionally biased region" description="Polar residues" evidence="2">
    <location>
        <begin position="115"/>
        <end position="130"/>
    </location>
</feature>
<dbReference type="VEuPathDB" id="FungiDB:CPSG_07780"/>
<feature type="region of interest" description="Disordered" evidence="2">
    <location>
        <begin position="1"/>
        <end position="93"/>
    </location>
</feature>
<feature type="transmembrane region" description="Helical" evidence="3">
    <location>
        <begin position="685"/>
        <end position="705"/>
    </location>
</feature>
<dbReference type="Gene3D" id="3.40.50.300">
    <property type="entry name" value="P-loop containing nucleotide triphosphate hydrolases"/>
    <property type="match status" value="1"/>
</dbReference>
<keyword evidence="5" id="KW-1185">Reference proteome</keyword>
<feature type="compositionally biased region" description="Polar residues" evidence="2">
    <location>
        <begin position="1"/>
        <end position="27"/>
    </location>
</feature>
<keyword evidence="1" id="KW-0547">Nucleotide-binding</keyword>
<reference evidence="5" key="1">
    <citation type="journal article" date="2010" name="Genome Res.">
        <title>Population genomic sequencing of Coccidioides fungi reveals recent hybridization and transposon control.</title>
        <authorList>
            <person name="Neafsey D.E."/>
            <person name="Barker B.M."/>
            <person name="Sharpton T.J."/>
            <person name="Stajich J.E."/>
            <person name="Park D.J."/>
            <person name="Whiston E."/>
            <person name="Hung C.-Y."/>
            <person name="McMahan C."/>
            <person name="White J."/>
            <person name="Sykes S."/>
            <person name="Heiman D."/>
            <person name="Young S."/>
            <person name="Zeng Q."/>
            <person name="Abouelleil A."/>
            <person name="Aftuck L."/>
            <person name="Bessette D."/>
            <person name="Brown A."/>
            <person name="FitzGerald M."/>
            <person name="Lui A."/>
            <person name="Macdonald J.P."/>
            <person name="Priest M."/>
            <person name="Orbach M.J."/>
            <person name="Galgiani J.N."/>
            <person name="Kirkland T.N."/>
            <person name="Cole G.T."/>
            <person name="Birren B.W."/>
            <person name="Henn M.R."/>
            <person name="Taylor J.W."/>
            <person name="Rounsley S.D."/>
        </authorList>
    </citation>
    <scope>NUCLEOTIDE SEQUENCE [LARGE SCALE GENOMIC DNA]</scope>
    <source>
        <strain evidence="5">RMSCC 757 / Silveira</strain>
    </source>
</reference>
<keyword evidence="3" id="KW-1133">Transmembrane helix</keyword>